<evidence type="ECO:0000313" key="1">
    <source>
        <dbReference type="EMBL" id="PRX46331.1"/>
    </source>
</evidence>
<dbReference type="GO" id="GO:0003677">
    <property type="term" value="F:DNA binding"/>
    <property type="evidence" value="ECO:0007669"/>
    <property type="project" value="InterPro"/>
</dbReference>
<sequence length="128" mass="14175">MRDTSETPTPREQERERVIAERIQRALTGKSDKELQAALGWSSSQIGRAKRGEMTNPTAKTMGALQTLFPDIPLGYWAGEAAPSDETPSAEMLVLTRSIGDLDEEARQQIVDFANMVRRVHGLPPVNK</sequence>
<dbReference type="EMBL" id="PVNG01000045">
    <property type="protein sequence ID" value="PRX46331.1"/>
    <property type="molecule type" value="Genomic_DNA"/>
</dbReference>
<reference evidence="1 2" key="1">
    <citation type="submission" date="2018-03" db="EMBL/GenBank/DDBJ databases">
        <title>Genomic Encyclopedia of Type Strains, Phase III (KMG-III): the genomes of soil and plant-associated and newly described type strains.</title>
        <authorList>
            <person name="Whitman W."/>
        </authorList>
    </citation>
    <scope>NUCLEOTIDE SEQUENCE [LARGE SCALE GENOMIC DNA]</scope>
    <source>
        <strain evidence="1 2">CGMCC 4.7104</strain>
    </source>
</reference>
<dbReference type="Proteomes" id="UP000238312">
    <property type="component" value="Unassembled WGS sequence"/>
</dbReference>
<name>A0A2T0LS08_9ACTN</name>
<dbReference type="InterPro" id="IPR010982">
    <property type="entry name" value="Lambda_DNA-bd_dom_sf"/>
</dbReference>
<comment type="caution">
    <text evidence="1">The sequence shown here is derived from an EMBL/GenBank/DDBJ whole genome shotgun (WGS) entry which is preliminary data.</text>
</comment>
<evidence type="ECO:0008006" key="3">
    <source>
        <dbReference type="Google" id="ProtNLM"/>
    </source>
</evidence>
<evidence type="ECO:0000313" key="2">
    <source>
        <dbReference type="Proteomes" id="UP000238312"/>
    </source>
</evidence>
<keyword evidence="2" id="KW-1185">Reference proteome</keyword>
<dbReference type="RefSeq" id="WP_146178704.1">
    <property type="nucleotide sequence ID" value="NZ_JBFAIL010000042.1"/>
</dbReference>
<dbReference type="AlphaFoldDB" id="A0A2T0LS08"/>
<protein>
    <recommendedName>
        <fullName evidence="3">Helix-turn-helix protein</fullName>
    </recommendedName>
</protein>
<gene>
    <name evidence="1" type="ORF">B0I32_14520</name>
</gene>
<dbReference type="Gene3D" id="1.10.260.40">
    <property type="entry name" value="lambda repressor-like DNA-binding domains"/>
    <property type="match status" value="1"/>
</dbReference>
<accession>A0A2T0LS08</accession>
<proteinExistence type="predicted"/>
<organism evidence="1 2">
    <name type="scientific">Nonomuraea fuscirosea</name>
    <dbReference type="NCBI Taxonomy" id="1291556"/>
    <lineage>
        <taxon>Bacteria</taxon>
        <taxon>Bacillati</taxon>
        <taxon>Actinomycetota</taxon>
        <taxon>Actinomycetes</taxon>
        <taxon>Streptosporangiales</taxon>
        <taxon>Streptosporangiaceae</taxon>
        <taxon>Nonomuraea</taxon>
    </lineage>
</organism>